<proteinExistence type="predicted"/>
<dbReference type="CDD" id="cd00531">
    <property type="entry name" value="NTF2_like"/>
    <property type="match status" value="1"/>
</dbReference>
<accession>A0A023GUQ0</accession>
<dbReference type="RefSeq" id="WP_229397696.1">
    <property type="nucleotide sequence ID" value="NZ_BBZF01000012.1"/>
</dbReference>
<reference evidence="2" key="2">
    <citation type="journal article" date="2013" name="Chem. Biol.">
        <title>Unconventional origin and hybrid system for construction of pyrrolopyrrole moiety in kosinostatin biosynthesis.</title>
        <authorList>
            <person name="Ma H.M."/>
            <person name="Zhou Q."/>
            <person name="Tang Y.M."/>
            <person name="Zhang Z."/>
            <person name="Chen Y.S."/>
            <person name="He H.Y."/>
            <person name="Pan H.X."/>
            <person name="Tang M.C."/>
            <person name="Gao J.F."/>
            <person name="Zhao S.Y."/>
            <person name="Igarashi Y."/>
            <person name="Tang G.L."/>
        </authorList>
    </citation>
    <scope>NUCLEOTIDE SEQUENCE</scope>
</reference>
<dbReference type="Pfam" id="PF13577">
    <property type="entry name" value="SnoaL_4"/>
    <property type="match status" value="1"/>
</dbReference>
<name>A0A023GUQ0_9ACTN</name>
<protein>
    <submittedName>
        <fullName evidence="2">Cylase</fullName>
    </submittedName>
</protein>
<dbReference type="InterPro" id="IPR032710">
    <property type="entry name" value="NTF2-like_dom_sf"/>
</dbReference>
<dbReference type="EMBL" id="JN038178">
    <property type="protein sequence ID" value="AFJ52681.1"/>
    <property type="molecule type" value="Genomic_DNA"/>
</dbReference>
<sequence>MTVQIDNAADRTAFARVYAEVQQFYARHMYLLDSGAGREWAETFTSDGVFAPPSAPRPIAGRAALAAGVEQAHAELREKGEQHRHLLLSVDVRPQMDGSLAVRSYAQIIATPRGGEPRVHLMCVTHDVLVRDADGRLLVRHRRVTRDDRP</sequence>
<evidence type="ECO:0000259" key="1">
    <source>
        <dbReference type="Pfam" id="PF13577"/>
    </source>
</evidence>
<dbReference type="Gene3D" id="3.10.450.50">
    <property type="match status" value="1"/>
</dbReference>
<dbReference type="AlphaFoldDB" id="A0A023GUQ0"/>
<feature type="domain" description="SnoaL-like" evidence="1">
    <location>
        <begin position="17"/>
        <end position="143"/>
    </location>
</feature>
<evidence type="ECO:0000313" key="2">
    <source>
        <dbReference type="EMBL" id="AFJ52681.1"/>
    </source>
</evidence>
<reference evidence="2" key="1">
    <citation type="submission" date="2011-05" db="EMBL/GenBank/DDBJ databases">
        <authorList>
            <person name="Ma H."/>
            <person name="Zhou Q."/>
            <person name="Igarashi Y."/>
            <person name="Tang G."/>
        </authorList>
    </citation>
    <scope>NUCLEOTIDE SEQUENCE</scope>
</reference>
<organism evidence="2">
    <name type="scientific">Micromonospora okii</name>
    <dbReference type="NCBI Taxonomy" id="1182970"/>
    <lineage>
        <taxon>Bacteria</taxon>
        <taxon>Bacillati</taxon>
        <taxon>Actinomycetota</taxon>
        <taxon>Actinomycetes</taxon>
        <taxon>Micromonosporales</taxon>
        <taxon>Micromonosporaceae</taxon>
        <taxon>Micromonospora</taxon>
    </lineage>
</organism>
<dbReference type="InterPro" id="IPR037401">
    <property type="entry name" value="SnoaL-like"/>
</dbReference>
<dbReference type="SUPFAM" id="SSF54427">
    <property type="entry name" value="NTF2-like"/>
    <property type="match status" value="1"/>
</dbReference>